<keyword evidence="3" id="KW-1185">Reference proteome</keyword>
<accession>A0ABV1UT84</accession>
<comment type="caution">
    <text evidence="2">The sequence shown here is derived from an EMBL/GenBank/DDBJ whole genome shotgun (WGS) entry which is preliminary data.</text>
</comment>
<organism evidence="2 3">
    <name type="scientific">Streptomyces xantholiticus</name>
    <dbReference type="NCBI Taxonomy" id="68285"/>
    <lineage>
        <taxon>Bacteria</taxon>
        <taxon>Bacillati</taxon>
        <taxon>Actinomycetota</taxon>
        <taxon>Actinomycetes</taxon>
        <taxon>Kitasatosporales</taxon>
        <taxon>Streptomycetaceae</taxon>
        <taxon>Streptomyces</taxon>
    </lineage>
</organism>
<protein>
    <submittedName>
        <fullName evidence="2">Helix-turn-helix domain-containing protein</fullName>
    </submittedName>
</protein>
<sequence>MNLRKRNASLPETFSAAEVAEALDCSEWWVKEQARRRRIPFLRSGSGYRFTKAHVEEIFHIIEERPDPAAISGQNVAVPAGGHTSPRSDAPVVVLRARRPRRGRSAA</sequence>
<dbReference type="RefSeq" id="WP_351975643.1">
    <property type="nucleotide sequence ID" value="NZ_JBEPBX010000006.1"/>
</dbReference>
<feature type="region of interest" description="Disordered" evidence="1">
    <location>
        <begin position="72"/>
        <end position="107"/>
    </location>
</feature>
<gene>
    <name evidence="2" type="ORF">ABT276_09390</name>
</gene>
<name>A0ABV1UT84_9ACTN</name>
<proteinExistence type="predicted"/>
<feature type="compositionally biased region" description="Basic residues" evidence="1">
    <location>
        <begin position="96"/>
        <end position="107"/>
    </location>
</feature>
<dbReference type="EMBL" id="JBEPBX010000006">
    <property type="protein sequence ID" value="MER6613580.1"/>
    <property type="molecule type" value="Genomic_DNA"/>
</dbReference>
<evidence type="ECO:0000313" key="2">
    <source>
        <dbReference type="EMBL" id="MER6613580.1"/>
    </source>
</evidence>
<dbReference type="Proteomes" id="UP001445472">
    <property type="component" value="Unassembled WGS sequence"/>
</dbReference>
<evidence type="ECO:0000256" key="1">
    <source>
        <dbReference type="SAM" id="MobiDB-lite"/>
    </source>
</evidence>
<evidence type="ECO:0000313" key="3">
    <source>
        <dbReference type="Proteomes" id="UP001445472"/>
    </source>
</evidence>
<reference evidence="2 3" key="1">
    <citation type="submission" date="2024-06" db="EMBL/GenBank/DDBJ databases">
        <title>The Natural Products Discovery Center: Release of the First 8490 Sequenced Strains for Exploring Actinobacteria Biosynthetic Diversity.</title>
        <authorList>
            <person name="Kalkreuter E."/>
            <person name="Kautsar S.A."/>
            <person name="Yang D."/>
            <person name="Bader C.D."/>
            <person name="Teijaro C.N."/>
            <person name="Fluegel L."/>
            <person name="Davis C.M."/>
            <person name="Simpson J.R."/>
            <person name="Lauterbach L."/>
            <person name="Steele A.D."/>
            <person name="Gui C."/>
            <person name="Meng S."/>
            <person name="Li G."/>
            <person name="Viehrig K."/>
            <person name="Ye F."/>
            <person name="Su P."/>
            <person name="Kiefer A.F."/>
            <person name="Nichols A."/>
            <person name="Cepeda A.J."/>
            <person name="Yan W."/>
            <person name="Fan B."/>
            <person name="Jiang Y."/>
            <person name="Adhikari A."/>
            <person name="Zheng C.-J."/>
            <person name="Schuster L."/>
            <person name="Cowan T.M."/>
            <person name="Smanski M.J."/>
            <person name="Chevrette M.G."/>
            <person name="De Carvalho L.P.S."/>
            <person name="Shen B."/>
        </authorList>
    </citation>
    <scope>NUCLEOTIDE SEQUENCE [LARGE SCALE GENOMIC DNA]</scope>
    <source>
        <strain evidence="2 3">NPDC000837</strain>
    </source>
</reference>